<dbReference type="SUPFAM" id="SSF48726">
    <property type="entry name" value="Immunoglobulin"/>
    <property type="match status" value="1"/>
</dbReference>
<dbReference type="AlphaFoldDB" id="A0A7R9FRI5"/>
<dbReference type="Gene3D" id="2.60.40.10">
    <property type="entry name" value="Immunoglobulins"/>
    <property type="match status" value="1"/>
</dbReference>
<name>A0A7R9FRI5_9CRUS</name>
<keyword evidence="4" id="KW-1185">Reference proteome</keyword>
<evidence type="ECO:0000259" key="2">
    <source>
        <dbReference type="PROSITE" id="PS50835"/>
    </source>
</evidence>
<dbReference type="FunFam" id="2.60.40.10:FF:000437">
    <property type="entry name" value="Beat-IIIc, isoform A"/>
    <property type="match status" value="1"/>
</dbReference>
<gene>
    <name evidence="3" type="ORF">DSTB1V02_LOCUS11794</name>
</gene>
<evidence type="ECO:0000256" key="1">
    <source>
        <dbReference type="SAM" id="SignalP"/>
    </source>
</evidence>
<dbReference type="InterPro" id="IPR013783">
    <property type="entry name" value="Ig-like_fold"/>
</dbReference>
<protein>
    <recommendedName>
        <fullName evidence="2">Ig-like domain-containing protein</fullName>
    </recommendedName>
</protein>
<dbReference type="EMBL" id="LR903563">
    <property type="protein sequence ID" value="CAD7252033.1"/>
    <property type="molecule type" value="Genomic_DNA"/>
</dbReference>
<feature type="domain" description="Ig-like" evidence="2">
    <location>
        <begin position="13"/>
        <end position="115"/>
    </location>
</feature>
<proteinExistence type="predicted"/>
<reference evidence="3" key="1">
    <citation type="submission" date="2020-11" db="EMBL/GenBank/DDBJ databases">
        <authorList>
            <person name="Tran Van P."/>
        </authorList>
    </citation>
    <scope>NUCLEOTIDE SEQUENCE</scope>
</reference>
<dbReference type="PANTHER" id="PTHR21261:SF15">
    <property type="entry name" value="BEATEN PATH IIIA, ISOFORM D-RELATED"/>
    <property type="match status" value="1"/>
</dbReference>
<keyword evidence="1" id="KW-0732">Signal</keyword>
<dbReference type="InterPro" id="IPR007110">
    <property type="entry name" value="Ig-like_dom"/>
</dbReference>
<dbReference type="InterPro" id="IPR036179">
    <property type="entry name" value="Ig-like_dom_sf"/>
</dbReference>
<evidence type="ECO:0000313" key="3">
    <source>
        <dbReference type="EMBL" id="CAD7252033.1"/>
    </source>
</evidence>
<evidence type="ECO:0000313" key="4">
    <source>
        <dbReference type="Proteomes" id="UP000677054"/>
    </source>
</evidence>
<feature type="signal peptide" evidence="1">
    <location>
        <begin position="1"/>
        <end position="24"/>
    </location>
</feature>
<accession>A0A7R9FRI5</accession>
<dbReference type="OrthoDB" id="10015491at2759"/>
<dbReference type="PROSITE" id="PS50835">
    <property type="entry name" value="IG_LIKE"/>
    <property type="match status" value="1"/>
</dbReference>
<dbReference type="PANTHER" id="PTHR21261">
    <property type="entry name" value="BEAT PROTEIN"/>
    <property type="match status" value="1"/>
</dbReference>
<organism evidence="3">
    <name type="scientific">Darwinula stevensoni</name>
    <dbReference type="NCBI Taxonomy" id="69355"/>
    <lineage>
        <taxon>Eukaryota</taxon>
        <taxon>Metazoa</taxon>
        <taxon>Ecdysozoa</taxon>
        <taxon>Arthropoda</taxon>
        <taxon>Crustacea</taxon>
        <taxon>Oligostraca</taxon>
        <taxon>Ostracoda</taxon>
        <taxon>Podocopa</taxon>
        <taxon>Podocopida</taxon>
        <taxon>Darwinulocopina</taxon>
        <taxon>Darwinuloidea</taxon>
        <taxon>Darwinulidae</taxon>
        <taxon>Darwinula</taxon>
    </lineage>
</organism>
<sequence length="236" mass="26822">MWPLRRVLDFFLPLVLALVQRAWSIHVERVRLPERVHLNQSADLFCEFKLHGEGLYSIKWYKDGLEFFRYLPSRNHKTHVFPVPGIHVDLGGSNGTRIRLRAVDLNSGGTYHCEVLGEAPAFRTSMNKATMQAHMTDLVEHYPKTEDSGLETSVLLLNFPAYKSRARPILRLKCTADVAAEFWKSEELGIVVRDAPEPATFTGTSFQDGVGALNYSRANRRPGWSHLAFLLLLFSL</sequence>
<dbReference type="Proteomes" id="UP000677054">
    <property type="component" value="Unassembled WGS sequence"/>
</dbReference>
<feature type="chain" id="PRO_5036210597" description="Ig-like domain-containing protein" evidence="1">
    <location>
        <begin position="25"/>
        <end position="236"/>
    </location>
</feature>
<dbReference type="EMBL" id="CAJPEV010004046">
    <property type="protein sequence ID" value="CAG0901064.1"/>
    <property type="molecule type" value="Genomic_DNA"/>
</dbReference>